<feature type="repeat" description="NHL" evidence="9">
    <location>
        <begin position="1307"/>
        <end position="1350"/>
    </location>
</feature>
<dbReference type="Pfam" id="PF00630">
    <property type="entry name" value="Filamin"/>
    <property type="match status" value="2"/>
</dbReference>
<reference evidence="13 14" key="1">
    <citation type="submission" date="2022-05" db="EMBL/GenBank/DDBJ databases">
        <authorList>
            <consortium name="Genoscope - CEA"/>
            <person name="William W."/>
        </authorList>
    </citation>
    <scope>NUCLEOTIDE SEQUENCE [LARGE SCALE GENOMIC DNA]</scope>
</reference>
<dbReference type="PROSITE" id="PS50194">
    <property type="entry name" value="FILAMIN_REPEAT"/>
    <property type="match status" value="2"/>
</dbReference>
<evidence type="ECO:0000256" key="7">
    <source>
        <dbReference type="PROSITE-ProRule" id="PRU00024"/>
    </source>
</evidence>
<keyword evidence="3" id="KW-0479">Metal-binding</keyword>
<feature type="repeat" description="Filamin" evidence="8">
    <location>
        <begin position="1102"/>
        <end position="1205"/>
    </location>
</feature>
<dbReference type="InterPro" id="IPR014756">
    <property type="entry name" value="Ig_E-set"/>
</dbReference>
<keyword evidence="6" id="KW-0862">Zinc</keyword>
<evidence type="ECO:0000313" key="13">
    <source>
        <dbReference type="EMBL" id="CAH3134003.1"/>
    </source>
</evidence>
<dbReference type="GO" id="GO:0008270">
    <property type="term" value="F:zinc ion binding"/>
    <property type="evidence" value="ECO:0007669"/>
    <property type="project" value="UniProtKB-KW"/>
</dbReference>
<feature type="domain" description="RING-type" evidence="11">
    <location>
        <begin position="16"/>
        <end position="59"/>
    </location>
</feature>
<gene>
    <name evidence="13" type="ORF">PMEA_00015646</name>
</gene>
<dbReference type="InterPro" id="IPR047153">
    <property type="entry name" value="TRIM45/56/19-like"/>
</dbReference>
<dbReference type="PROSITE" id="PS50119">
    <property type="entry name" value="ZF_BBOX"/>
    <property type="match status" value="2"/>
</dbReference>
<feature type="repeat" description="NHL" evidence="9">
    <location>
        <begin position="1443"/>
        <end position="1484"/>
    </location>
</feature>
<evidence type="ECO:0000259" key="11">
    <source>
        <dbReference type="PROSITE" id="PS50089"/>
    </source>
</evidence>
<dbReference type="Gene3D" id="2.120.10.30">
    <property type="entry name" value="TolB, C-terminal domain"/>
    <property type="match status" value="4"/>
</dbReference>
<dbReference type="SUPFAM" id="SSF57845">
    <property type="entry name" value="B-box zinc-binding domain"/>
    <property type="match status" value="2"/>
</dbReference>
<accession>A0AAU9X230</accession>
<feature type="repeat" description="Filamin" evidence="8">
    <location>
        <begin position="363"/>
        <end position="466"/>
    </location>
</feature>
<feature type="repeat" description="NHL" evidence="9">
    <location>
        <begin position="568"/>
        <end position="611"/>
    </location>
</feature>
<feature type="repeat" description="NHL" evidence="9">
    <location>
        <begin position="657"/>
        <end position="700"/>
    </location>
</feature>
<feature type="repeat" description="NHL" evidence="9">
    <location>
        <begin position="521"/>
        <end position="564"/>
    </location>
</feature>
<feature type="repeat" description="NHL" evidence="9">
    <location>
        <begin position="474"/>
        <end position="517"/>
    </location>
</feature>
<evidence type="ECO:0000256" key="4">
    <source>
        <dbReference type="ARBA" id="ARBA00022737"/>
    </source>
</evidence>
<dbReference type="GO" id="GO:0061630">
    <property type="term" value="F:ubiquitin protein ligase activity"/>
    <property type="evidence" value="ECO:0007669"/>
    <property type="project" value="TreeGrafter"/>
</dbReference>
<dbReference type="SMART" id="SM00184">
    <property type="entry name" value="RING"/>
    <property type="match status" value="2"/>
</dbReference>
<keyword evidence="2" id="KW-0597">Phosphoprotein</keyword>
<sequence length="1484" mass="168276">MDIKTLLHNLREEVSCPVCTNVYTDPKHLPCLHTFCLHCLKHWHTTSHGRDTIRCPKCQAISRVPESGDLKDLPTSFYLNGLIDVLAIKECKTSQVQCGNCDKKSSESSYCFHCCVFWCDECIIGHNIIRSNKDHRVLALKDFQDKDYEDVMKRPAFCPKEDHNKEELKYFCKPCETPVCQICVTIEHGGHNIKLIKEEAERQKREIKSFIEKQRHNLQAKMNTVSRLDEECARLIQQGEDVKREIQTFIDNFIAVIEAKKKNIFAEVEKETNKSIESIRRQKTEIERQMTAMKSSLEKVEKLFTRSTNAEIVQLKKSSDTIFEGVHQIESTDCDPELVAHFVFVENYKLFNTVKAKQIGTLKKPTKAGHCDIEGKGLEGGIALREAHFTLTTKDTEGRQFYNERDHVTVEIRDEQGREWTSEIQINDCKDGLYQVKYCPRDPGKCQVTVKVNGEHVRYSPFAVQVTPFRFKPVLSFGKEGSSEGMFRFPWGVAVNAKDEIVVTDYYGQRVQIFNSEGNYLRSFDRPGTKEGEFQSPIGITYHDNGNIFVTDCRNDRIQIFKGKGEYVGSFGGRGSLDSQLISPWGLSVDSDGNIIVADSGNRLIKIFSPDGNFLTRIGEQGSFTLPLHCIQYERYLIVSDCDENCIKVFDRKGNFQYKFGKKGGGDGELKGPSGLLVNKSGLLMVCDVNNNRIQVFELNGKFLGKFGIKGGNLGEFSEPNSLAVLSNGQIVVFLGEKYMDIKTLLHNLREEVSCPVCTNVYTDPKHLPCLHTFCLQCLKHWHTTSHGRDTIRCPKCQAISRVPESGDLTDLPTSFYLNGLIDVLAIKECKTSQVRCGNCDKKSAESSYCFHCCVFWCDKCIIGHNTIRSNKDHRVLALKDFQDKDYEDVMKRPAFCPKEDHNKEELKYFCKDCELPLCQICVTLDHGGHNIKLIKEEAERQKTEIKSFIEKQRNNLQAKMNAVSRLDEDCATLIQQGEDVMREIQTFVDNLIAVIEANKKNIFTEVEKETNKSIESITRRKTEIERQMTAIKSSLERAELLFTRSTNAEIIQLKKSLDAIFEGVHQTEPTNCDPELVAHFVFVENRKLFNTVKTEDIGTLKKTTKASQCVVEGKGLEEGIALREAHFTLTTKDTEGRQCYNERDRVTVEIRDEQGQECTSEIQINDCKDGLYQVSYSPRDPGKCLVTVKVNGEHVRDSPFAVQVTPFQFKPVLSFRKEGWSEGMFGLSWGVAVNAKDEIAVTDYYNNRVQFFNSEGNYLRSFGRSATKEGKFQWPTGITYHNNGNIFVADNWNSRIQIFKGKGEYVGSFGGRGSLDSQLIRPWGLSVDSDGNIIVADSGNRLIKIFSPDGNFLTKIGEQGSLTSPIHCIQYERYLIVSDFSENCIKVFDRKGNFQYKFGKKGGGDGELHSPSSLLVNKSGHLMVCDRKNHRIQVFELNGKFLGKFGKKGANLGEFNNPTSLAVLSNGQIVVCDAFNDHIQILE</sequence>
<evidence type="ECO:0000256" key="5">
    <source>
        <dbReference type="ARBA" id="ARBA00022771"/>
    </source>
</evidence>
<dbReference type="EMBL" id="CALNXJ010000028">
    <property type="protein sequence ID" value="CAH3134003.1"/>
    <property type="molecule type" value="Genomic_DNA"/>
</dbReference>
<evidence type="ECO:0000256" key="3">
    <source>
        <dbReference type="ARBA" id="ARBA00022723"/>
    </source>
</evidence>
<feature type="repeat" description="NHL" evidence="9">
    <location>
        <begin position="1230"/>
        <end position="1256"/>
    </location>
</feature>
<dbReference type="Proteomes" id="UP001159428">
    <property type="component" value="Unassembled WGS sequence"/>
</dbReference>
<evidence type="ECO:0000256" key="8">
    <source>
        <dbReference type="PROSITE-ProRule" id="PRU00087"/>
    </source>
</evidence>
<dbReference type="InterPro" id="IPR027370">
    <property type="entry name" value="Znf-RING_euk"/>
</dbReference>
<dbReference type="PANTHER" id="PTHR25462:SF291">
    <property type="entry name" value="E3 UBIQUITIN-PROTEIN LIGASE TRIM45"/>
    <property type="match status" value="1"/>
</dbReference>
<feature type="repeat" description="NHL" evidence="9">
    <location>
        <begin position="1396"/>
        <end position="1439"/>
    </location>
</feature>
<organism evidence="13 14">
    <name type="scientific">Pocillopora meandrina</name>
    <dbReference type="NCBI Taxonomy" id="46732"/>
    <lineage>
        <taxon>Eukaryota</taxon>
        <taxon>Metazoa</taxon>
        <taxon>Cnidaria</taxon>
        <taxon>Anthozoa</taxon>
        <taxon>Hexacorallia</taxon>
        <taxon>Scleractinia</taxon>
        <taxon>Astrocoeniina</taxon>
        <taxon>Pocilloporidae</taxon>
        <taxon>Pocillopora</taxon>
    </lineage>
</organism>
<dbReference type="SMART" id="SM00557">
    <property type="entry name" value="IG_FLMN"/>
    <property type="match status" value="2"/>
</dbReference>
<dbReference type="SUPFAM" id="SSF81296">
    <property type="entry name" value="E set domains"/>
    <property type="match status" value="2"/>
</dbReference>
<keyword evidence="5 7" id="KW-0863">Zinc-finger</keyword>
<evidence type="ECO:0008006" key="15">
    <source>
        <dbReference type="Google" id="ProtNLM"/>
    </source>
</evidence>
<feature type="domain" description="B box-type" evidence="12">
    <location>
        <begin position="892"/>
        <end position="935"/>
    </location>
</feature>
<proteinExistence type="inferred from homology"/>
<keyword evidence="4" id="KW-0677">Repeat</keyword>
<dbReference type="Gene3D" id="2.60.40.10">
    <property type="entry name" value="Immunoglobulins"/>
    <property type="match status" value="2"/>
</dbReference>
<feature type="coiled-coil region" evidence="10">
    <location>
        <begin position="932"/>
        <end position="970"/>
    </location>
</feature>
<dbReference type="InterPro" id="IPR013783">
    <property type="entry name" value="Ig-like_fold"/>
</dbReference>
<dbReference type="InterPro" id="IPR011042">
    <property type="entry name" value="6-blade_b-propeller_TolB-like"/>
</dbReference>
<dbReference type="InterPro" id="IPR001258">
    <property type="entry name" value="NHL_repeat"/>
</dbReference>
<feature type="coiled-coil region" evidence="10">
    <location>
        <begin position="269"/>
        <end position="303"/>
    </location>
</feature>
<feature type="domain" description="B box-type" evidence="12">
    <location>
        <begin position="153"/>
        <end position="196"/>
    </location>
</feature>
<dbReference type="Pfam" id="PF01436">
    <property type="entry name" value="NHL"/>
    <property type="match status" value="8"/>
</dbReference>
<dbReference type="PROSITE" id="PS51125">
    <property type="entry name" value="NHL"/>
    <property type="match status" value="9"/>
</dbReference>
<evidence type="ECO:0000256" key="1">
    <source>
        <dbReference type="ARBA" id="ARBA00008518"/>
    </source>
</evidence>
<dbReference type="Gene3D" id="3.30.160.60">
    <property type="entry name" value="Classic Zinc Finger"/>
    <property type="match status" value="2"/>
</dbReference>
<dbReference type="InterPro" id="IPR017907">
    <property type="entry name" value="Znf_RING_CS"/>
</dbReference>
<dbReference type="SUPFAM" id="SSF57850">
    <property type="entry name" value="RING/U-box"/>
    <property type="match status" value="2"/>
</dbReference>
<dbReference type="InterPro" id="IPR001841">
    <property type="entry name" value="Znf_RING"/>
</dbReference>
<keyword evidence="10" id="KW-0175">Coiled coil</keyword>
<evidence type="ECO:0000313" key="14">
    <source>
        <dbReference type="Proteomes" id="UP001159428"/>
    </source>
</evidence>
<dbReference type="InterPro" id="IPR013083">
    <property type="entry name" value="Znf_RING/FYVE/PHD"/>
</dbReference>
<feature type="coiled-coil region" evidence="10">
    <location>
        <begin position="193"/>
        <end position="245"/>
    </location>
</feature>
<dbReference type="SMART" id="SM00336">
    <property type="entry name" value="BBOX"/>
    <property type="match status" value="4"/>
</dbReference>
<dbReference type="InterPro" id="IPR017868">
    <property type="entry name" value="Filamin/ABP280_repeat-like"/>
</dbReference>
<feature type="repeat" description="NHL" evidence="9">
    <location>
        <begin position="1260"/>
        <end position="1303"/>
    </location>
</feature>
<name>A0AAU9X230_9CNID</name>
<dbReference type="InterPro" id="IPR001298">
    <property type="entry name" value="Filamin/ABP280_rpt"/>
</dbReference>
<dbReference type="PANTHER" id="PTHR25462">
    <property type="entry name" value="BONUS, ISOFORM C-RELATED"/>
    <property type="match status" value="1"/>
</dbReference>
<comment type="caution">
    <text evidence="13">The sequence shown here is derived from an EMBL/GenBank/DDBJ whole genome shotgun (WGS) entry which is preliminary data.</text>
</comment>
<dbReference type="Pfam" id="PF17170">
    <property type="entry name" value="DUF5128"/>
    <property type="match status" value="1"/>
</dbReference>
<dbReference type="Pfam" id="PF00643">
    <property type="entry name" value="zf-B_box"/>
    <property type="match status" value="2"/>
</dbReference>
<dbReference type="PROSITE" id="PS00518">
    <property type="entry name" value="ZF_RING_1"/>
    <property type="match status" value="2"/>
</dbReference>
<evidence type="ECO:0000256" key="2">
    <source>
        <dbReference type="ARBA" id="ARBA00022553"/>
    </source>
</evidence>
<dbReference type="PROSITE" id="PS50089">
    <property type="entry name" value="ZF_RING_2"/>
    <property type="match status" value="2"/>
</dbReference>
<evidence type="ECO:0000259" key="12">
    <source>
        <dbReference type="PROSITE" id="PS50119"/>
    </source>
</evidence>
<comment type="similarity">
    <text evidence="1">Belongs to the TRIM/RBCC family.</text>
</comment>
<dbReference type="InterPro" id="IPR000315">
    <property type="entry name" value="Znf_B-box"/>
</dbReference>
<protein>
    <recommendedName>
        <fullName evidence="15">E3 ubiquitin-protein ligase TRIM71</fullName>
    </recommendedName>
</protein>
<dbReference type="SUPFAM" id="SSF63829">
    <property type="entry name" value="Calcium-dependent phosphotriesterase"/>
    <property type="match status" value="1"/>
</dbReference>
<feature type="domain" description="RING-type" evidence="11">
    <location>
        <begin position="755"/>
        <end position="798"/>
    </location>
</feature>
<dbReference type="Gene3D" id="3.30.40.10">
    <property type="entry name" value="Zinc/RING finger domain, C3HC4 (zinc finger)"/>
    <property type="match status" value="2"/>
</dbReference>
<keyword evidence="14" id="KW-1185">Reference proteome</keyword>
<evidence type="ECO:0000256" key="6">
    <source>
        <dbReference type="ARBA" id="ARBA00022833"/>
    </source>
</evidence>
<dbReference type="Pfam" id="PF13445">
    <property type="entry name" value="zf-RING_UBOX"/>
    <property type="match status" value="2"/>
</dbReference>
<dbReference type="SUPFAM" id="SSF101898">
    <property type="entry name" value="NHL repeat"/>
    <property type="match status" value="1"/>
</dbReference>
<evidence type="ECO:0000256" key="9">
    <source>
        <dbReference type="PROSITE-ProRule" id="PRU00504"/>
    </source>
</evidence>
<evidence type="ECO:0000256" key="10">
    <source>
        <dbReference type="SAM" id="Coils"/>
    </source>
</evidence>